<evidence type="ECO:0000256" key="1">
    <source>
        <dbReference type="ARBA" id="ARBA00022553"/>
    </source>
</evidence>
<dbReference type="InterPro" id="IPR001789">
    <property type="entry name" value="Sig_transdc_resp-reg_receiver"/>
</dbReference>
<gene>
    <name evidence="4" type="ORF">DSM3645_16680</name>
</gene>
<accession>A3ZNB1</accession>
<feature type="domain" description="Response regulatory" evidence="3">
    <location>
        <begin position="28"/>
        <end position="145"/>
    </location>
</feature>
<feature type="modified residue" description="4-aspartylphosphate" evidence="2">
    <location>
        <position position="80"/>
    </location>
</feature>
<comment type="caution">
    <text evidence="4">The sequence shown here is derived from an EMBL/GenBank/DDBJ whole genome shotgun (WGS) entry which is preliminary data.</text>
</comment>
<dbReference type="OrthoDB" id="9770645at2"/>
<dbReference type="PANTHER" id="PTHR44591">
    <property type="entry name" value="STRESS RESPONSE REGULATOR PROTEIN 1"/>
    <property type="match status" value="1"/>
</dbReference>
<name>A3ZNB1_9BACT</name>
<dbReference type="SUPFAM" id="SSF52172">
    <property type="entry name" value="CheY-like"/>
    <property type="match status" value="1"/>
</dbReference>
<dbReference type="PANTHER" id="PTHR44591:SF3">
    <property type="entry name" value="RESPONSE REGULATORY DOMAIN-CONTAINING PROTEIN"/>
    <property type="match status" value="1"/>
</dbReference>
<dbReference type="RefSeq" id="WP_002651234.1">
    <property type="nucleotide sequence ID" value="NZ_CH672376.1"/>
</dbReference>
<dbReference type="CDD" id="cd00156">
    <property type="entry name" value="REC"/>
    <property type="match status" value="1"/>
</dbReference>
<organism evidence="4 5">
    <name type="scientific">Blastopirellula marina DSM 3645</name>
    <dbReference type="NCBI Taxonomy" id="314230"/>
    <lineage>
        <taxon>Bacteria</taxon>
        <taxon>Pseudomonadati</taxon>
        <taxon>Planctomycetota</taxon>
        <taxon>Planctomycetia</taxon>
        <taxon>Pirellulales</taxon>
        <taxon>Pirellulaceae</taxon>
        <taxon>Blastopirellula</taxon>
    </lineage>
</organism>
<dbReference type="InterPro" id="IPR003594">
    <property type="entry name" value="HATPase_dom"/>
</dbReference>
<dbReference type="Gene3D" id="3.40.50.2300">
    <property type="match status" value="1"/>
</dbReference>
<dbReference type="Pfam" id="PF00072">
    <property type="entry name" value="Response_reg"/>
    <property type="match status" value="1"/>
</dbReference>
<reference evidence="4 5" key="1">
    <citation type="submission" date="2006-02" db="EMBL/GenBank/DDBJ databases">
        <authorList>
            <person name="Amann R."/>
            <person name="Ferriera S."/>
            <person name="Johnson J."/>
            <person name="Kravitz S."/>
            <person name="Halpern A."/>
            <person name="Remington K."/>
            <person name="Beeson K."/>
            <person name="Tran B."/>
            <person name="Rogers Y.-H."/>
            <person name="Friedman R."/>
            <person name="Venter J.C."/>
        </authorList>
    </citation>
    <scope>NUCLEOTIDE SEQUENCE [LARGE SCALE GENOMIC DNA]</scope>
    <source>
        <strain evidence="4 5">DSM 3645</strain>
    </source>
</reference>
<dbReference type="InterPro" id="IPR050595">
    <property type="entry name" value="Bact_response_regulator"/>
</dbReference>
<dbReference type="Gene3D" id="3.30.565.10">
    <property type="entry name" value="Histidine kinase-like ATPase, C-terminal domain"/>
    <property type="match status" value="1"/>
</dbReference>
<dbReference type="Proteomes" id="UP000004358">
    <property type="component" value="Unassembled WGS sequence"/>
</dbReference>
<dbReference type="EMBL" id="AANZ01000003">
    <property type="protein sequence ID" value="EAQ81806.1"/>
    <property type="molecule type" value="Genomic_DNA"/>
</dbReference>
<dbReference type="InterPro" id="IPR011006">
    <property type="entry name" value="CheY-like_superfamily"/>
</dbReference>
<dbReference type="Pfam" id="PF13581">
    <property type="entry name" value="HATPase_c_2"/>
    <property type="match status" value="1"/>
</dbReference>
<dbReference type="AlphaFoldDB" id="A3ZNB1"/>
<dbReference type="eggNOG" id="COG2197">
    <property type="taxonomic scope" value="Bacteria"/>
</dbReference>
<evidence type="ECO:0000256" key="2">
    <source>
        <dbReference type="PROSITE-ProRule" id="PRU00169"/>
    </source>
</evidence>
<dbReference type="PROSITE" id="PS50110">
    <property type="entry name" value="RESPONSE_REGULATORY"/>
    <property type="match status" value="1"/>
</dbReference>
<protein>
    <recommendedName>
        <fullName evidence="3">Response regulatory domain-containing protein</fullName>
    </recommendedName>
</protein>
<keyword evidence="1 2" id="KW-0597">Phosphoprotein</keyword>
<dbReference type="HOGENOM" id="CLU_073056_0_0_0"/>
<dbReference type="STRING" id="314230.DSM3645_16680"/>
<proteinExistence type="predicted"/>
<sequence>MSSPEQDVRSEKSPGPGGLYVTGYRDIRILVVDDNPVDRTLVEGLLSQNNRGNLEVTTAVSGEEALRKMVERQPDVVLTDLKMPEMDGLELVERIRDQFPLVPAILMTAFGSEELAIAALQRGAASYVPKRNLAGSLLETLGKVLAAAHHDRQQARLGQCWSQTEFQFVLENDAQLIGAVTAHVQHYLKQFRHLDDGELLRVGIALDEAIRNAMHHGNLELSSALKETGGDRYFEEATRRRLIAPYQTRRVYFTARELGDESHYIVRDEGPGFDVSRIHYDPEDVEQLTRPSGRGLFLIRTFMDEVRFNEHGNEITMIFRRSGGALHARIDESRLSGD</sequence>
<evidence type="ECO:0000259" key="3">
    <source>
        <dbReference type="PROSITE" id="PS50110"/>
    </source>
</evidence>
<dbReference type="CDD" id="cd16936">
    <property type="entry name" value="HATPase_RsbW-like"/>
    <property type="match status" value="1"/>
</dbReference>
<dbReference type="SMART" id="SM00448">
    <property type="entry name" value="REC"/>
    <property type="match status" value="1"/>
</dbReference>
<evidence type="ECO:0000313" key="5">
    <source>
        <dbReference type="Proteomes" id="UP000004358"/>
    </source>
</evidence>
<evidence type="ECO:0000313" key="4">
    <source>
        <dbReference type="EMBL" id="EAQ81806.1"/>
    </source>
</evidence>
<dbReference type="eggNOG" id="COG2172">
    <property type="taxonomic scope" value="Bacteria"/>
</dbReference>
<dbReference type="SUPFAM" id="SSF55874">
    <property type="entry name" value="ATPase domain of HSP90 chaperone/DNA topoisomerase II/histidine kinase"/>
    <property type="match status" value="1"/>
</dbReference>
<dbReference type="GO" id="GO:0000160">
    <property type="term" value="P:phosphorelay signal transduction system"/>
    <property type="evidence" value="ECO:0007669"/>
    <property type="project" value="InterPro"/>
</dbReference>
<dbReference type="InterPro" id="IPR036890">
    <property type="entry name" value="HATPase_C_sf"/>
</dbReference>